<keyword evidence="2" id="KW-1185">Reference proteome</keyword>
<name>A0AAV5LJ07_9ROSI</name>
<proteinExistence type="predicted"/>
<dbReference type="AlphaFoldDB" id="A0AAV5LJ07"/>
<evidence type="ECO:0000313" key="1">
    <source>
        <dbReference type="EMBL" id="GKV37336.1"/>
    </source>
</evidence>
<organism evidence="1 2">
    <name type="scientific">Rubroshorea leprosula</name>
    <dbReference type="NCBI Taxonomy" id="152421"/>
    <lineage>
        <taxon>Eukaryota</taxon>
        <taxon>Viridiplantae</taxon>
        <taxon>Streptophyta</taxon>
        <taxon>Embryophyta</taxon>
        <taxon>Tracheophyta</taxon>
        <taxon>Spermatophyta</taxon>
        <taxon>Magnoliopsida</taxon>
        <taxon>eudicotyledons</taxon>
        <taxon>Gunneridae</taxon>
        <taxon>Pentapetalae</taxon>
        <taxon>rosids</taxon>
        <taxon>malvids</taxon>
        <taxon>Malvales</taxon>
        <taxon>Dipterocarpaceae</taxon>
        <taxon>Rubroshorea</taxon>
    </lineage>
</organism>
<reference evidence="1 2" key="1">
    <citation type="journal article" date="2021" name="Commun. Biol.">
        <title>The genome of Shorea leprosula (Dipterocarpaceae) highlights the ecological relevance of drought in aseasonal tropical rainforests.</title>
        <authorList>
            <person name="Ng K.K.S."/>
            <person name="Kobayashi M.J."/>
            <person name="Fawcett J.A."/>
            <person name="Hatakeyama M."/>
            <person name="Paape T."/>
            <person name="Ng C.H."/>
            <person name="Ang C.C."/>
            <person name="Tnah L.H."/>
            <person name="Lee C.T."/>
            <person name="Nishiyama T."/>
            <person name="Sese J."/>
            <person name="O'Brien M.J."/>
            <person name="Copetti D."/>
            <person name="Mohd Noor M.I."/>
            <person name="Ong R.C."/>
            <person name="Putra M."/>
            <person name="Sireger I.Z."/>
            <person name="Indrioko S."/>
            <person name="Kosugi Y."/>
            <person name="Izuno A."/>
            <person name="Isagi Y."/>
            <person name="Lee S.L."/>
            <person name="Shimizu K.K."/>
        </authorList>
    </citation>
    <scope>NUCLEOTIDE SEQUENCE [LARGE SCALE GENOMIC DNA]</scope>
    <source>
        <strain evidence="1">214</strain>
    </source>
</reference>
<accession>A0AAV5LJ07</accession>
<dbReference type="Proteomes" id="UP001054252">
    <property type="component" value="Unassembled WGS sequence"/>
</dbReference>
<protein>
    <submittedName>
        <fullName evidence="1">Uncharacterized protein</fullName>
    </submittedName>
</protein>
<sequence length="34" mass="3859">MWTKTCAKVLCNSKETLEEGTRSSPMNIDPFPFP</sequence>
<gene>
    <name evidence="1" type="ORF">SLEP1_g45376</name>
</gene>
<comment type="caution">
    <text evidence="1">The sequence shown here is derived from an EMBL/GenBank/DDBJ whole genome shotgun (WGS) entry which is preliminary data.</text>
</comment>
<dbReference type="EMBL" id="BPVZ01000122">
    <property type="protein sequence ID" value="GKV37336.1"/>
    <property type="molecule type" value="Genomic_DNA"/>
</dbReference>
<evidence type="ECO:0000313" key="2">
    <source>
        <dbReference type="Proteomes" id="UP001054252"/>
    </source>
</evidence>